<sequence>MTSSEVDARLSTADRLLSNACRELGFDPREVFADLKKDRSVGYRRTIIRHVFSLTDRPEEHSRLAGAIVMWRQYLGSPTTISGYLKIFEPYLREDVVAFMREHEAILQAEVEKRFQNDFRMHFFSAGTLIETYLARISYEHDPQEIPQFCWLRIAVGEFQSRGLPEVLRIYRRFSDRECVPASPTIFNMGFKEGASSSCMIYAVGDSLKDILSVMKEGGMASKNNAGLGIDLSGLRHSNIGRHGMSKGITPLMKIWDDLTIYINQGGRRPGAATISTRVHHYDTMEFVQMVDKVREDKVTRINTSIMLSDLFMKRCLEGGKWSLFCPKQTHPLNLLHGKEFEKLYVEFEEKARVWKRYQKYQELKKLIALQEETEFEEERLKEIGKKSSYDTVFDRFQTEKGRDFSSLYQELHSEFEGKPAPQRVDSKEYEADAIMDMICDMQIKTGMPYIVHGCNTNRKNNMANVGPVRSMNLCQEVTIPAVPGEQTGCCNLSSVSLPAFVRHPEGKPAYFDFLAFGQCVQDLVLCLNQVIDETKNVSKKVIKSNQLSRPIGIGVSGFADMCHELDLPPVDTESLPHFVGYDREGNILYRYESYSTEAQPAYTEDALKERSINPALAEHNYKLWCCMYYNALYRSKEEAKVHGAYPLFATSPTAQGRLQFHLWQEEEKETGRTYPFKLQPLEPSTWGQEGSWAELIEEIKKYGLRNALLLTCMPTASTAQILGNCESTEFHMQNIYSRKVLSGDYPVVNFHMVRDLQRIGVWSKETYNNIIANNGSILQIPETGLAPSQVKRLRFLKEKYLTMWELPQRISAELAGQRQVFIDQSQSWNVYIARPTKDLLKALHTFTWELGLKTGMYYLRSRSPNEALRIGQKTPEVEQKRVGEQVDRGLVEIQELIREAQKTKQALLDRERDELIEEALMSAGRPQEICQLGANGECIGCQ</sequence>
<feature type="domain" description="Ribonucleotide reductase large subunit C-terminal" evidence="2">
    <location>
        <begin position="396"/>
        <end position="569"/>
    </location>
</feature>
<dbReference type="InterPro" id="IPR000788">
    <property type="entry name" value="RNR_lg_C"/>
</dbReference>
<dbReference type="GO" id="GO:0005524">
    <property type="term" value="F:ATP binding"/>
    <property type="evidence" value="ECO:0007669"/>
    <property type="project" value="TreeGrafter"/>
</dbReference>
<dbReference type="InterPro" id="IPR008926">
    <property type="entry name" value="RNR_R1-su_N"/>
</dbReference>
<dbReference type="AlphaFoldDB" id="A0A6C0IWN3"/>
<comment type="similarity">
    <text evidence="1">Belongs to the ribonucleoside diphosphate reductase large chain family.</text>
</comment>
<dbReference type="PANTHER" id="PTHR11573">
    <property type="entry name" value="RIBONUCLEOSIDE-DIPHOSPHATE REDUCTASE LARGE CHAIN"/>
    <property type="match status" value="1"/>
</dbReference>
<reference evidence="3" key="1">
    <citation type="journal article" date="2020" name="Nature">
        <title>Giant virus diversity and host interactions through global metagenomics.</title>
        <authorList>
            <person name="Schulz F."/>
            <person name="Roux S."/>
            <person name="Paez-Espino D."/>
            <person name="Jungbluth S."/>
            <person name="Walsh D.A."/>
            <person name="Denef V.J."/>
            <person name="McMahon K.D."/>
            <person name="Konstantinidis K.T."/>
            <person name="Eloe-Fadrosh E.A."/>
            <person name="Kyrpides N.C."/>
            <person name="Woyke T."/>
        </authorList>
    </citation>
    <scope>NUCLEOTIDE SEQUENCE</scope>
    <source>
        <strain evidence="3">GVMAG-M-3300025572-1</strain>
    </source>
</reference>
<dbReference type="GO" id="GO:0005971">
    <property type="term" value="C:ribonucleoside-diphosphate reductase complex"/>
    <property type="evidence" value="ECO:0007669"/>
    <property type="project" value="TreeGrafter"/>
</dbReference>
<dbReference type="Pfam" id="PF02867">
    <property type="entry name" value="Ribonuc_red_lgC"/>
    <property type="match status" value="3"/>
</dbReference>
<organism evidence="3">
    <name type="scientific">viral metagenome</name>
    <dbReference type="NCBI Taxonomy" id="1070528"/>
    <lineage>
        <taxon>unclassified sequences</taxon>
        <taxon>metagenomes</taxon>
        <taxon>organismal metagenomes</taxon>
    </lineage>
</organism>
<dbReference type="PANTHER" id="PTHR11573:SF6">
    <property type="entry name" value="RIBONUCLEOSIDE-DIPHOSPHATE REDUCTASE LARGE SUBUNIT"/>
    <property type="match status" value="1"/>
</dbReference>
<feature type="domain" description="Ribonucleotide reductase large subunit C-terminal" evidence="2">
    <location>
        <begin position="197"/>
        <end position="369"/>
    </location>
</feature>
<accession>A0A6C0IWN3</accession>
<dbReference type="PRINTS" id="PR01183">
    <property type="entry name" value="RIBORDTASEM1"/>
</dbReference>
<dbReference type="EMBL" id="MN740283">
    <property type="protein sequence ID" value="QHT97711.1"/>
    <property type="molecule type" value="Genomic_DNA"/>
</dbReference>
<protein>
    <recommendedName>
        <fullName evidence="2">Ribonucleotide reductase large subunit C-terminal domain-containing protein</fullName>
    </recommendedName>
</protein>
<dbReference type="SUPFAM" id="SSF48168">
    <property type="entry name" value="R1 subunit of ribonucleotide reductase, N-terminal domain"/>
    <property type="match status" value="1"/>
</dbReference>
<dbReference type="Gene3D" id="3.20.70.20">
    <property type="match status" value="3"/>
</dbReference>
<evidence type="ECO:0000313" key="3">
    <source>
        <dbReference type="EMBL" id="QHT97711.1"/>
    </source>
</evidence>
<feature type="domain" description="Ribonucleotide reductase large subunit C-terminal" evidence="2">
    <location>
        <begin position="621"/>
        <end position="859"/>
    </location>
</feature>
<proteinExistence type="inferred from homology"/>
<name>A0A6C0IWN3_9ZZZZ</name>
<dbReference type="UniPathway" id="UPA00326"/>
<dbReference type="GO" id="GO:0004748">
    <property type="term" value="F:ribonucleoside-diphosphate reductase activity, thioredoxin disulfide as acceptor"/>
    <property type="evidence" value="ECO:0007669"/>
    <property type="project" value="TreeGrafter"/>
</dbReference>
<dbReference type="InterPro" id="IPR039718">
    <property type="entry name" value="Rrm1"/>
</dbReference>
<evidence type="ECO:0000259" key="2">
    <source>
        <dbReference type="Pfam" id="PF02867"/>
    </source>
</evidence>
<dbReference type="SUPFAM" id="SSF51998">
    <property type="entry name" value="PFL-like glycyl radical enzymes"/>
    <property type="match status" value="3"/>
</dbReference>
<dbReference type="GO" id="GO:0009263">
    <property type="term" value="P:deoxyribonucleotide biosynthetic process"/>
    <property type="evidence" value="ECO:0007669"/>
    <property type="project" value="TreeGrafter"/>
</dbReference>
<evidence type="ECO:0000256" key="1">
    <source>
        <dbReference type="ARBA" id="ARBA00010406"/>
    </source>
</evidence>